<dbReference type="STRING" id="1503961.SAMN05421736_105254"/>
<keyword evidence="11" id="KW-0175">Coiled coil</keyword>
<dbReference type="PANTHER" id="PTHR45527:SF1">
    <property type="entry name" value="FATTY ACID SYNTHASE"/>
    <property type="match status" value="1"/>
</dbReference>
<dbReference type="NCBIfam" id="TIGR01720">
    <property type="entry name" value="NRPS-para261"/>
    <property type="match status" value="1"/>
</dbReference>
<keyword evidence="8" id="KW-0677">Repeat</keyword>
<dbReference type="InterPro" id="IPR006162">
    <property type="entry name" value="Ppantetheine_attach_site"/>
</dbReference>
<evidence type="ECO:0000256" key="2">
    <source>
        <dbReference type="ARBA" id="ARBA00005102"/>
    </source>
</evidence>
<dbReference type="GO" id="GO:0005829">
    <property type="term" value="C:cytosol"/>
    <property type="evidence" value="ECO:0007669"/>
    <property type="project" value="TreeGrafter"/>
</dbReference>
<dbReference type="Gene3D" id="3.40.50.12780">
    <property type="entry name" value="N-terminal domain of ligase-like"/>
    <property type="match status" value="2"/>
</dbReference>
<dbReference type="PROSITE" id="PS00455">
    <property type="entry name" value="AMP_BINDING"/>
    <property type="match status" value="3"/>
</dbReference>
<dbReference type="GO" id="GO:0031177">
    <property type="term" value="F:phosphopantetheine binding"/>
    <property type="evidence" value="ECO:0007669"/>
    <property type="project" value="InterPro"/>
</dbReference>
<dbReference type="InterPro" id="IPR020806">
    <property type="entry name" value="PKS_PP-bd"/>
</dbReference>
<evidence type="ECO:0000313" key="14">
    <source>
        <dbReference type="Proteomes" id="UP000198935"/>
    </source>
</evidence>
<dbReference type="CDD" id="cd19534">
    <property type="entry name" value="E_NRPS"/>
    <property type="match status" value="1"/>
</dbReference>
<dbReference type="Gene3D" id="3.30.559.10">
    <property type="entry name" value="Chloramphenicol acetyltransferase-like domain"/>
    <property type="match status" value="4"/>
</dbReference>
<evidence type="ECO:0000256" key="3">
    <source>
        <dbReference type="ARBA" id="ARBA00007380"/>
    </source>
</evidence>
<evidence type="ECO:0000313" key="13">
    <source>
        <dbReference type="EMBL" id="SDZ05656.1"/>
    </source>
</evidence>
<dbReference type="Pfam" id="PF00501">
    <property type="entry name" value="AMP-binding"/>
    <property type="match status" value="3"/>
</dbReference>
<dbReference type="InterPro" id="IPR045851">
    <property type="entry name" value="AMP-bd_C_sf"/>
</dbReference>
<dbReference type="FunFam" id="3.30.300.30:FF:000010">
    <property type="entry name" value="Enterobactin synthetase component F"/>
    <property type="match status" value="2"/>
</dbReference>
<feature type="domain" description="Carrier" evidence="12">
    <location>
        <begin position="3506"/>
        <end position="3581"/>
    </location>
</feature>
<dbReference type="NCBIfam" id="TIGR01733">
    <property type="entry name" value="AA-adenyl-dom"/>
    <property type="match status" value="3"/>
</dbReference>
<feature type="domain" description="Carrier" evidence="12">
    <location>
        <begin position="975"/>
        <end position="1049"/>
    </location>
</feature>
<evidence type="ECO:0000256" key="9">
    <source>
        <dbReference type="ARBA" id="ARBA00023194"/>
    </source>
</evidence>
<evidence type="ECO:0000259" key="12">
    <source>
        <dbReference type="PROSITE" id="PS50075"/>
    </source>
</evidence>
<dbReference type="SUPFAM" id="SSF53474">
    <property type="entry name" value="alpha/beta-Hydrolases"/>
    <property type="match status" value="1"/>
</dbReference>
<dbReference type="OrthoDB" id="9765680at2"/>
<dbReference type="CDD" id="cd12114">
    <property type="entry name" value="A_NRPS_TlmIV_like"/>
    <property type="match status" value="2"/>
</dbReference>
<keyword evidence="7" id="KW-0436">Ligase</keyword>
<dbReference type="SMART" id="SM00823">
    <property type="entry name" value="PKS_PP"/>
    <property type="match status" value="3"/>
</dbReference>
<dbReference type="PANTHER" id="PTHR45527">
    <property type="entry name" value="NONRIBOSOMAL PEPTIDE SYNTHETASE"/>
    <property type="match status" value="1"/>
</dbReference>
<dbReference type="InterPro" id="IPR036736">
    <property type="entry name" value="ACP-like_sf"/>
</dbReference>
<dbReference type="FunFam" id="3.30.559.30:FF:000006">
    <property type="entry name" value="Yersiniabactin polyketide/non-ribosomal peptide synthetase"/>
    <property type="match status" value="1"/>
</dbReference>
<dbReference type="InterPro" id="IPR025110">
    <property type="entry name" value="AMP-bd_C"/>
</dbReference>
<dbReference type="GO" id="GO:0017000">
    <property type="term" value="P:antibiotic biosynthetic process"/>
    <property type="evidence" value="ECO:0007669"/>
    <property type="project" value="UniProtKB-KW"/>
</dbReference>
<dbReference type="InterPro" id="IPR042099">
    <property type="entry name" value="ANL_N_sf"/>
</dbReference>
<dbReference type="SUPFAM" id="SSF52777">
    <property type="entry name" value="CoA-dependent acyltransferases"/>
    <property type="match status" value="8"/>
</dbReference>
<proteinExistence type="inferred from homology"/>
<dbReference type="Pfam" id="PF13193">
    <property type="entry name" value="AMP-binding_C"/>
    <property type="match status" value="3"/>
</dbReference>
<evidence type="ECO:0000256" key="7">
    <source>
        <dbReference type="ARBA" id="ARBA00022598"/>
    </source>
</evidence>
<evidence type="ECO:0000256" key="4">
    <source>
        <dbReference type="ARBA" id="ARBA00016743"/>
    </source>
</evidence>
<dbReference type="CDD" id="cd19543">
    <property type="entry name" value="DCL_NRPS"/>
    <property type="match status" value="1"/>
</dbReference>
<dbReference type="FunFam" id="1.10.1200.10:FF:000005">
    <property type="entry name" value="Nonribosomal peptide synthetase 1"/>
    <property type="match status" value="1"/>
</dbReference>
<dbReference type="InterPro" id="IPR020845">
    <property type="entry name" value="AMP-binding_CS"/>
</dbReference>
<dbReference type="GO" id="GO:0044550">
    <property type="term" value="P:secondary metabolite biosynthetic process"/>
    <property type="evidence" value="ECO:0007669"/>
    <property type="project" value="UniProtKB-ARBA"/>
</dbReference>
<dbReference type="Pfam" id="PF00550">
    <property type="entry name" value="PP-binding"/>
    <property type="match status" value="3"/>
</dbReference>
<dbReference type="PROSITE" id="PS50075">
    <property type="entry name" value="CARRIER"/>
    <property type="match status" value="3"/>
</dbReference>
<evidence type="ECO:0000256" key="11">
    <source>
        <dbReference type="SAM" id="Coils"/>
    </source>
</evidence>
<sequence length="3823" mass="438220">MNSKVDIDSIYGLTPMQEGILYHSLAVEQDPYVTQLSFQIKGKLDSDIMRKSWDAFIDRHDIFRSVFNYDKANKPVQIVMSHRLAPFQYIELTDQSSAEQESSMKDFFREDFARGFDLTKDSPVRLTIFERHPECFHVAISMHHIIVDGWSLETVLRDLFHIYNAYKSGTPLHLPELEPFESYVRWIMEQDHEQARYYWKDYLHGVDQQTVIPWRKEKKAETYQQEKLQITLDANLTNRIAAIARENHVTQHTVFQTAWALLLRKYNFCDDIVFGSVVSERNAEIPYIEQMVGLFINTVPVRYPFEGDKRFSDILKEAQAHAIDSSSQSYYPLSKIQSETGLGDELINHIIAFENIPLTNEKIQNDFHQFNLEIDKIEVYEQTNFDFNIFVIPGDQWDISFEYNAYAYSGVDVERIGQHLQRVLEQITRDPDIRISDINPLTQEEEQDIHRINDTKQDHHLDLTLHKRFEQQVEQHPHRLAVVLGDQSMTYTELNERANRLAASLREKGVRPNSVVGIMSERSLDMVVGLLAILKAGGAYLPIDPAYPEDRIAYMLKDSDVQCLLHQSNANVSFLFNGCAIDLNDSHAYVKNYNNLEEWSRPDDLAYVMYTSGSTGKPKGVMIEHRSVMNNMCWMQREFPLTDEDVIMQKTTFTFDVSVMELFWWYFAGATLCLLPPGGEKDPDTIMSAIEEQEVSIIHFVPSMLQAFMDYLHLAPDRLQKLSTLRFILASGEALHASHANQFNDIFQSMNVELVNVYGPTEATIHVSYYRCPTRQIWQVPIGKPADNMSLYVVDQSLQLQPVGVPGELCIGGIGLSRGYVNRPALNQEKFVQARFDADLKLYRTGDIARWLPNGQVEYLGRIDHQIKIKGYRIELGEIESTLLRHPAVQQAVVMDKVNHHGQTVLCAYIVQANHREHGLNLNDVNAFLAKTLPDHMLVQHVITLESLPMHSNGKINRKELPQPALELGEDVYIAPRNHTERLLADVWENVLGIHQVGMESDFFSLGGDSIKAIQVSSRLQKHGLQVKIKDVFKYPTIAALSNHVHQWSVIADQGSVEGTIPFTPIQSWFFEQHQTGRSHWNQALMIYRSEGFDSEAVKKVFSEIVTHHDALRMTFQNEGSQIIQYNRAVEDPLFDFEVLTVTGASDQDELIEQEANRIQASIDLQTGPLCKVALFKTDHGDHLLIVIHHLVVDGVSWRVILEDLALGYQQVLKEEAVQFPPKSSSFQEWAHIIKEQAQKEIFLREYDYWKDININAPCFPETNQQPVLVKNSDKLVFTLDKTKTYSLMHDVQQTVIGERTVEVQDLLLTALCTSFQKWTGLDRLFLGMEGHGRESIDASVDVSRTVGWFTSLYPVCIPINGHSTMEEQIGVVQECLRTVPRKGIGYGILTYLSDHYDSEKSTIAERERAYFPQISFNYLGQFDINLDHNLFTFSPLSTGSSLSPESERSFLVDIIGVIMAGELTVEIIYDNGLFEQQSMVQFMHWFEEHLVELIHECSMRNNQGSSSLPSGSDVSTLIYPEITHNKHDLYNPFPLSAIQMAYVLGRDNTFEMGGTSTHVYTEIETSIDMERFNQALQMVITRHPMLRAIVLSSGEQQILEEVPEYSIQVEDLTNLEPADQEDYIQQVREKMSHHVFQPDQWPLFEFKALKLSEGSYCLCISRDLLIADAASMDIIGKELAHYYEQMDSQLSEPDITFRDYMLAYRDFKQSETYGRDRKYWLNLLGDFPPAPVLPYRIRPEDIAVPTFQRKELIYKKEDWDQLKKMAYQYGVTPSTLLCTVYAEVLSFWSNQQSLALNLTTFNRYPFHKDIEHVVGDFTSNLLLGLELPSGDIWDKARHVQQVLLEALEHRHYEGVEFIRDIINRKNIEFGRAIMPIVFTSVLTDEGKDASAGWGRFGDIKTGITQTSQVHIDFQATMVNDELWLFWDYVKELFDSHVIEGMFVQFESRLKALLGKSTPAIVEDNRTLSLIKKYNETAKELPVVPLHQLFVEQVQRQPEATALVFGEEEMSYEELEQHSNRIAKYIQDQGVGQGDLIGIEAKRGMGSIINVLGVLKSGAGYVPVDPDYPEERKGYILTNSGCRLLLDPDLAWTETVLSYDGSSKDWSVSLDDVAYVIYTSGSTGKPKGVITSHRSAINTILDVNDTWNIDEDDVHLGLSSLCFDLSVYDVFGSLASGGKLVLVEDQRDVWQVSRVVSEQKVTVWNSVPAIMEMMLEHVGEGKGSESLRLVLLSGDWIPLSLPERITAEYARAQVVSLGGATEAAIWSVYYPVDHVQAEWKSIPYGYPLANQQLYILNYEGEYCPVGVPGELYIGGTGLAQGYQEDEEKTNAAFIEHPQLGRLYRTGDYGVLQEEGYIEFMGRRDQQIKIRGYRVELGEIESSLSIHDMIKQAVVVDGRDHRNQPYLCAYYVSEEELTGEELRIYLQRQLPEYMVPAYFIQLEELPLTPNGKIDRKVLPEPDTFADREAHYEAPRTETEHILSDMWCDVLDVERVSVHDNFFELGGNSIMMVQIRARINRELDVDINLREFLEHDTIAKMSQRISAGGIQQHVRYPEVSPDQEHMHEPFPLTDVQMAYLMGREELFELGGVSTHGYAEIETKLDMERLNRALQHVIAYHPMLRVIVLPGGEQKILEEVPLYEIKIEDLTDLNEEAQKQRILEERERMSHYVFQPDQWPLFEYKAFKLTENTHYLFMGYDMLILDGASMQMIGRLLMQFYHDLQWEPRELTFTFRDYILAYHDFQTSETYARDKQYWLSQLEDFPLAPSLPLRKDPSQIEQPRFNRYEKTFEAHEWRVLKQKAQQLNVTPSALLCTAYAEVLGFWSNQSSFAVNLTVFNRYPFHEDVYDLIGDFTSVLLLDIKLGTHQSFWERARMVQDRLFEALEYRHYDGISFIRELSRYHELGTRAVMPIVFTSTLLGNEESQSGGWEELGTMKMGAGQTSQVYLDHQAYEQNGRLTLVWDYVEDLFDPSMIGSMFDQFIGLLQGQLEDKVVSYLTVNATTRQLITGYNETAKELPVVPLHQLFVEQVQRQPEATALVFGEEEMSYEELEQHSNRIAKYLQDQGVGQGDLIGIEAKRGMGSIINVLGVLKSGAGYVPVDPDYPEERKGYILTNSGCRLLLDPDLAWTETVLSYDGSSKDWSVSLDDVAYVIYTSGSTGKPKGVITSHRSAINTILDVNDTWNIDEDDVHLGLSSLCFDLSVYDVFGSLASGGKLVLVEDQRDVWQVSRVVSEQKVTVWNSVPAIMEMMLEHVGEGKGSESLRLVLLSGDWIPLSLPERITAEYARAQVVSLGGATEAAIWSVYYPVDHVQAEWKSIPYGYPLANQQLYILNYEGEYCPVGVPGELYIGGTGLAQGYQEDEEKTNAAFIEHPQLGRLYRTGDYGVLQEEGYIEFMGRRDQQIKIRGYRVELGEIESSLSIHDMIKQAVVVDGRDHRNQPYLCAYYVSEEELTGEELRIYLQRQLPEYMVPAYFIQLEELPLTPNGKIDRKALPEPEQKEEEDVYLPPRSELEAKLVDIWQDVLDVRPIGIDNHMFELGANSTDAIRFASAAMRKYHLEIPLNQIYITPTVRDLANYLDKNHMVEQDYSHECMLLHQGSGKRPKIFCFPPVVALGIVYQRLSEIMKQYAFYSFNFIECADRVQEYANIIQQHQEKGPYTLLGISAGGNLAFEVAKELERRGEKIQQLILMDSFYVETINENRMTPEESSHYAHETVEKMLEIYPKLQQEATYFKKSVVRKIQHYYNYLDNLVNKDNIQGDIHLITSCSLEQNKHIRGDLKKWAFSTTGHFSEQQGYGTHETMLDETFVQKNGEILENILTVKAK</sequence>
<dbReference type="Gene3D" id="1.10.287.490">
    <property type="entry name" value="Helix hairpin bin"/>
    <property type="match status" value="1"/>
</dbReference>
<keyword evidence="14" id="KW-1185">Reference proteome</keyword>
<dbReference type="InterPro" id="IPR000873">
    <property type="entry name" value="AMP-dep_synth/lig_dom"/>
</dbReference>
<dbReference type="EMBL" id="FNPI01000005">
    <property type="protein sequence ID" value="SDZ05656.1"/>
    <property type="molecule type" value="Genomic_DNA"/>
</dbReference>
<dbReference type="Proteomes" id="UP000198935">
    <property type="component" value="Unassembled WGS sequence"/>
</dbReference>
<dbReference type="Pfam" id="PF00668">
    <property type="entry name" value="Condensation"/>
    <property type="match status" value="4"/>
</dbReference>
<dbReference type="SUPFAM" id="SSF56801">
    <property type="entry name" value="Acetyl-CoA synthetase-like"/>
    <property type="match status" value="3"/>
</dbReference>
<dbReference type="FunFam" id="3.40.50.980:FF:000001">
    <property type="entry name" value="Non-ribosomal peptide synthetase"/>
    <property type="match status" value="1"/>
</dbReference>
<dbReference type="InterPro" id="IPR029058">
    <property type="entry name" value="AB_hydrolase_fold"/>
</dbReference>
<dbReference type="InterPro" id="IPR001031">
    <property type="entry name" value="Thioesterase"/>
</dbReference>
<dbReference type="CDD" id="cd19535">
    <property type="entry name" value="Cyc_NRPS"/>
    <property type="match status" value="2"/>
</dbReference>
<evidence type="ECO:0000256" key="10">
    <source>
        <dbReference type="ARBA" id="ARBA00033440"/>
    </source>
</evidence>
<feature type="coiled-coil region" evidence="11">
    <location>
        <begin position="2637"/>
        <end position="2664"/>
    </location>
</feature>
<dbReference type="GO" id="GO:0016874">
    <property type="term" value="F:ligase activity"/>
    <property type="evidence" value="ECO:0007669"/>
    <property type="project" value="UniProtKB-KW"/>
</dbReference>
<dbReference type="Gene3D" id="2.30.38.10">
    <property type="entry name" value="Luciferase, Domain 3"/>
    <property type="match status" value="1"/>
</dbReference>
<dbReference type="InterPro" id="IPR057737">
    <property type="entry name" value="Condensation_MtbB-like"/>
</dbReference>
<dbReference type="Gene3D" id="3.30.559.30">
    <property type="entry name" value="Nonribosomal peptide synthetase, condensation domain"/>
    <property type="match status" value="4"/>
</dbReference>
<dbReference type="InterPro" id="IPR009081">
    <property type="entry name" value="PP-bd_ACP"/>
</dbReference>
<dbReference type="InterPro" id="IPR010071">
    <property type="entry name" value="AA_adenyl_dom"/>
</dbReference>
<dbReference type="Gene3D" id="3.40.50.1820">
    <property type="entry name" value="alpha/beta hydrolase"/>
    <property type="match status" value="1"/>
</dbReference>
<dbReference type="InterPro" id="IPR023213">
    <property type="entry name" value="CAT-like_dom_sf"/>
</dbReference>
<keyword evidence="9" id="KW-0045">Antibiotic biosynthesis</keyword>
<protein>
    <recommendedName>
        <fullName evidence="4">Phenyloxazoline synthase MbtB</fullName>
    </recommendedName>
    <alternativeName>
        <fullName evidence="10">Mycobactin synthetase protein B</fullName>
    </alternativeName>
</protein>
<dbReference type="PROSITE" id="PS00012">
    <property type="entry name" value="PHOSPHOPANTETHEINE"/>
    <property type="match status" value="2"/>
</dbReference>
<dbReference type="FunFam" id="1.10.1200.10:FF:000016">
    <property type="entry name" value="Non-ribosomal peptide synthase"/>
    <property type="match status" value="1"/>
</dbReference>
<dbReference type="InterPro" id="IPR010060">
    <property type="entry name" value="NRPS_synth"/>
</dbReference>
<dbReference type="Gene3D" id="1.10.1200.10">
    <property type="entry name" value="ACP-like"/>
    <property type="match status" value="3"/>
</dbReference>
<dbReference type="GO" id="GO:0072330">
    <property type="term" value="P:monocarboxylic acid biosynthetic process"/>
    <property type="evidence" value="ECO:0007669"/>
    <property type="project" value="UniProtKB-ARBA"/>
</dbReference>
<dbReference type="GO" id="GO:0008610">
    <property type="term" value="P:lipid biosynthetic process"/>
    <property type="evidence" value="ECO:0007669"/>
    <property type="project" value="UniProtKB-ARBA"/>
</dbReference>
<evidence type="ECO:0000256" key="1">
    <source>
        <dbReference type="ARBA" id="ARBA00001957"/>
    </source>
</evidence>
<evidence type="ECO:0000256" key="5">
    <source>
        <dbReference type="ARBA" id="ARBA00022450"/>
    </source>
</evidence>
<dbReference type="CDD" id="cd05930">
    <property type="entry name" value="A_NRPS"/>
    <property type="match status" value="1"/>
</dbReference>
<organism evidence="13 14">
    <name type="scientific">Evansella caseinilytica</name>
    <dbReference type="NCBI Taxonomy" id="1503961"/>
    <lineage>
        <taxon>Bacteria</taxon>
        <taxon>Bacillati</taxon>
        <taxon>Bacillota</taxon>
        <taxon>Bacilli</taxon>
        <taxon>Bacillales</taxon>
        <taxon>Bacillaceae</taxon>
        <taxon>Evansella</taxon>
    </lineage>
</organism>
<comment type="similarity">
    <text evidence="3">Belongs to the ATP-dependent AMP-binding enzyme family. MbtB subfamily.</text>
</comment>
<dbReference type="Pfam" id="PF00975">
    <property type="entry name" value="Thioesterase"/>
    <property type="match status" value="1"/>
</dbReference>
<gene>
    <name evidence="13" type="ORF">SAMN05421736_105254</name>
</gene>
<evidence type="ECO:0000256" key="8">
    <source>
        <dbReference type="ARBA" id="ARBA00022737"/>
    </source>
</evidence>
<dbReference type="Gene3D" id="3.30.300.30">
    <property type="match status" value="3"/>
</dbReference>
<dbReference type="FunFam" id="3.30.559.10:FF:000023">
    <property type="entry name" value="Non-ribosomal peptide synthetase"/>
    <property type="match status" value="2"/>
</dbReference>
<dbReference type="FunFam" id="3.40.50.980:FF:000002">
    <property type="entry name" value="Enterobactin synthetase component F"/>
    <property type="match status" value="1"/>
</dbReference>
<dbReference type="SUPFAM" id="SSF47336">
    <property type="entry name" value="ACP-like"/>
    <property type="match status" value="3"/>
</dbReference>
<dbReference type="GO" id="GO:0043041">
    <property type="term" value="P:amino acid activation for nonribosomal peptide biosynthetic process"/>
    <property type="evidence" value="ECO:0007669"/>
    <property type="project" value="TreeGrafter"/>
</dbReference>
<dbReference type="FunFam" id="3.40.50.12780:FF:000012">
    <property type="entry name" value="Non-ribosomal peptide synthetase"/>
    <property type="match status" value="1"/>
</dbReference>
<dbReference type="Gene3D" id="3.40.50.980">
    <property type="match status" value="2"/>
</dbReference>
<feature type="domain" description="Carrier" evidence="12">
    <location>
        <begin position="2472"/>
        <end position="2547"/>
    </location>
</feature>
<evidence type="ECO:0000256" key="6">
    <source>
        <dbReference type="ARBA" id="ARBA00022553"/>
    </source>
</evidence>
<keyword evidence="5" id="KW-0596">Phosphopantetheine</keyword>
<comment type="cofactor">
    <cofactor evidence="1">
        <name>pantetheine 4'-phosphate</name>
        <dbReference type="ChEBI" id="CHEBI:47942"/>
    </cofactor>
</comment>
<dbReference type="InterPro" id="IPR001242">
    <property type="entry name" value="Condensation_dom"/>
</dbReference>
<reference evidence="14" key="1">
    <citation type="submission" date="2016-10" db="EMBL/GenBank/DDBJ databases">
        <authorList>
            <person name="Varghese N."/>
            <person name="Submissions S."/>
        </authorList>
    </citation>
    <scope>NUCLEOTIDE SEQUENCE [LARGE SCALE GENOMIC DNA]</scope>
    <source>
        <strain evidence="14">SP</strain>
    </source>
</reference>
<comment type="pathway">
    <text evidence="2">Siderophore biosynthesis; mycobactin biosynthesis.</text>
</comment>
<dbReference type="NCBIfam" id="NF003417">
    <property type="entry name" value="PRK04813.1"/>
    <property type="match status" value="3"/>
</dbReference>
<accession>A0A1H3PX55</accession>
<name>A0A1H3PX55_9BACI</name>
<keyword evidence="6" id="KW-0597">Phosphoprotein</keyword>